<dbReference type="EMBL" id="MT234338">
    <property type="protein sequence ID" value="QIW87267.1"/>
    <property type="molecule type" value="Genomic_DNA"/>
</dbReference>
<dbReference type="InterPro" id="IPR002562">
    <property type="entry name" value="3'-5'_exonuclease_dom"/>
</dbReference>
<dbReference type="GO" id="GO:0003677">
    <property type="term" value="F:DNA binding"/>
    <property type="evidence" value="ECO:0007669"/>
    <property type="project" value="InterPro"/>
</dbReference>
<keyword evidence="4" id="KW-1185">Reference proteome</keyword>
<name>A0A858MR65_9CAUD</name>
<evidence type="ECO:0000259" key="2">
    <source>
        <dbReference type="SMART" id="SM00482"/>
    </source>
</evidence>
<keyword evidence="3" id="KW-0548">Nucleotidyltransferase</keyword>
<dbReference type="Pfam" id="PF01612">
    <property type="entry name" value="DNA_pol_A_exo1"/>
    <property type="match status" value="1"/>
</dbReference>
<dbReference type="Proteomes" id="UP000671973">
    <property type="component" value="Segment"/>
</dbReference>
<keyword evidence="1" id="KW-0235">DNA replication</keyword>
<evidence type="ECO:0000313" key="4">
    <source>
        <dbReference type="Proteomes" id="UP000671973"/>
    </source>
</evidence>
<dbReference type="SUPFAM" id="SSF53098">
    <property type="entry name" value="Ribonuclease H-like"/>
    <property type="match status" value="1"/>
</dbReference>
<dbReference type="SMART" id="SM00482">
    <property type="entry name" value="POLAc"/>
    <property type="match status" value="1"/>
</dbReference>
<dbReference type="InterPro" id="IPR002298">
    <property type="entry name" value="DNA_polymerase_A"/>
</dbReference>
<dbReference type="InterPro" id="IPR036397">
    <property type="entry name" value="RNaseH_sf"/>
</dbReference>
<dbReference type="GO" id="GO:0006261">
    <property type="term" value="P:DNA-templated DNA replication"/>
    <property type="evidence" value="ECO:0007669"/>
    <property type="project" value="InterPro"/>
</dbReference>
<dbReference type="InterPro" id="IPR043502">
    <property type="entry name" value="DNA/RNA_pol_sf"/>
</dbReference>
<sequence length="869" mass="98896">MKYYTYDPNQSEYPVCILVNKIKKDDIKRIYLDPYGLDANDVIIIDLHQIPGKKKTPAKDMKDYITNELLPVFEDLKVQYLIVGDAEYYKVLTKSAKADLMVGYVVDCAYGPYHTVYVPNYQAMFHDPDKVKAKVTNSITALMNHAKGSYEEPGSDIIKYAAYPETIGEIQEWLEKLLAMKCPLTVDIEGWSLKPYHSGIATITFCWNQHEGIAFPVDLSDDPALVRRMLRDFFERMEYATIYHNIAFDVMVLIYQLYMKHITDTKGLLRGLRVMLKNWHDTKLITYLVTNSCAGNKLGLKDQAQEFAGNYAVESINDITKIPLPQLLQYNLVDGLSTWFVYNKHWDTLVADQQLKIYNEIFKPAIVDIIQMQLTGLPIDMKRVKEVKAILQKDNDDALDEMNKTALIQEFNYLRVEEYVNKMNNKWVKKRTTVDTVLQTIDTNTKLKDEIYFNPNSAPQLQALLFEELALPVLNKTKSDLPATDAKTLKALKNHTKDPKVLEFLDALLKYKGVAILLTTFIPAFEAARQGPDGWHYLIGNFNLGGTVSGRLSSSDPNMQNLPATGSKYAKVMKSCFAAPPGWLFCGIDFNSLEDRISALTTRDPNKLKVYTDGYDGHCLRAYAYFGDQMPDIDPTSVESINSIADKYKGLRQDGKVPTFSLTYAGTYITIMKSQGWSEEKSKKIEASYHNLYQVSDEYVAKKLDQACNDGYITAAFGLRVRTPLLKQVIRGTSRTPHEAEAEGRTAGNALGQSWCLLNSRAGSEFMGKVRKSRYCLSIRPCAQIHDAQYFLVRDDIKAIKYANDNVVLACEWQDDPEIYHPDVKLGGEFGIFYPDWSQECGLPNKATHDQIREQVMKHWNKLHEKKAA</sequence>
<dbReference type="EC" id="2.7.7.7" evidence="3"/>
<evidence type="ECO:0000313" key="3">
    <source>
        <dbReference type="EMBL" id="QIW87267.1"/>
    </source>
</evidence>
<dbReference type="Gene3D" id="1.10.150.20">
    <property type="entry name" value="5' to 3' exonuclease, C-terminal subdomain"/>
    <property type="match status" value="1"/>
</dbReference>
<dbReference type="InterPro" id="IPR001098">
    <property type="entry name" value="DNA-dir_DNA_pol_A_palm_dom"/>
</dbReference>
<dbReference type="GO" id="GO:0003887">
    <property type="term" value="F:DNA-directed DNA polymerase activity"/>
    <property type="evidence" value="ECO:0007669"/>
    <property type="project" value="UniProtKB-EC"/>
</dbReference>
<dbReference type="SUPFAM" id="SSF56672">
    <property type="entry name" value="DNA/RNA polymerases"/>
    <property type="match status" value="1"/>
</dbReference>
<dbReference type="GO" id="GO:0006302">
    <property type="term" value="P:double-strand break repair"/>
    <property type="evidence" value="ECO:0007669"/>
    <property type="project" value="TreeGrafter"/>
</dbReference>
<dbReference type="Gene3D" id="3.30.420.10">
    <property type="entry name" value="Ribonuclease H-like superfamily/Ribonuclease H"/>
    <property type="match status" value="1"/>
</dbReference>
<protein>
    <submittedName>
        <fullName evidence="3">DNA polymerase I</fullName>
        <ecNumber evidence="3">2.7.7.7</ecNumber>
    </submittedName>
</protein>
<proteinExistence type="predicted"/>
<dbReference type="GO" id="GO:0039693">
    <property type="term" value="P:viral DNA genome replication"/>
    <property type="evidence" value="ECO:0007669"/>
    <property type="project" value="UniProtKB-KW"/>
</dbReference>
<dbReference type="PANTHER" id="PTHR10133:SF62">
    <property type="entry name" value="DNA POLYMERASE THETA"/>
    <property type="match status" value="1"/>
</dbReference>
<evidence type="ECO:0000256" key="1">
    <source>
        <dbReference type="ARBA" id="ARBA00023109"/>
    </source>
</evidence>
<reference evidence="3 4" key="1">
    <citation type="submission" date="2020-03" db="EMBL/GenBank/DDBJ databases">
        <authorList>
            <person name="Holtappels D."/>
            <person name="Bomans J.P.J."/>
            <person name="Lavigne R."/>
            <person name="Wagemans J."/>
        </authorList>
    </citation>
    <scope>NUCLEOTIDE SEQUENCE [LARGE SCALE GENOMIC DNA]</scope>
    <source>
        <strain evidence="3 4">OLIVR1</strain>
    </source>
</reference>
<organism evidence="3 4">
    <name type="scientific">Agrobacterium phage OLIVR1</name>
    <dbReference type="NCBI Taxonomy" id="2723769"/>
    <lineage>
        <taxon>Viruses</taxon>
        <taxon>Duplodnaviria</taxon>
        <taxon>Heunggongvirae</taxon>
        <taxon>Uroviricota</taxon>
        <taxon>Caudoviricetes</taxon>
        <taxon>Schitoviridae</taxon>
        <taxon>Oliverunavirus</taxon>
        <taxon>Oliverunavirus OLIVR1</taxon>
    </lineage>
</organism>
<dbReference type="Pfam" id="PF00476">
    <property type="entry name" value="DNA_pol_A"/>
    <property type="match status" value="1"/>
</dbReference>
<keyword evidence="1" id="KW-1194">Viral DNA replication</keyword>
<dbReference type="Gene3D" id="3.30.70.370">
    <property type="match status" value="1"/>
</dbReference>
<dbReference type="PRINTS" id="PR00868">
    <property type="entry name" value="DNAPOLI"/>
</dbReference>
<dbReference type="GO" id="GO:0008408">
    <property type="term" value="F:3'-5' exonuclease activity"/>
    <property type="evidence" value="ECO:0007669"/>
    <property type="project" value="InterPro"/>
</dbReference>
<accession>A0A858MR65</accession>
<dbReference type="InterPro" id="IPR012337">
    <property type="entry name" value="RNaseH-like_sf"/>
</dbReference>
<feature type="domain" description="DNA-directed DNA polymerase family A palm" evidence="2">
    <location>
        <begin position="570"/>
        <end position="797"/>
    </location>
</feature>
<dbReference type="PANTHER" id="PTHR10133">
    <property type="entry name" value="DNA POLYMERASE I"/>
    <property type="match status" value="1"/>
</dbReference>
<gene>
    <name evidence="3" type="ORF">Ab1vBOLIVR1_gp72</name>
</gene>
<keyword evidence="3" id="KW-0808">Transferase</keyword>
<dbReference type="Gene3D" id="1.20.1060.10">
    <property type="entry name" value="Taq DNA Polymerase, Chain T, domain 4"/>
    <property type="match status" value="1"/>
</dbReference>